<evidence type="ECO:0000256" key="8">
    <source>
        <dbReference type="ARBA" id="ARBA00022842"/>
    </source>
</evidence>
<keyword evidence="8" id="KW-0460">Magnesium</keyword>
<evidence type="ECO:0000256" key="3">
    <source>
        <dbReference type="ARBA" id="ARBA00007131"/>
    </source>
</evidence>
<dbReference type="Proteomes" id="UP000479226">
    <property type="component" value="Unassembled WGS sequence"/>
</dbReference>
<dbReference type="InterPro" id="IPR029061">
    <property type="entry name" value="THDP-binding"/>
</dbReference>
<dbReference type="NCBIfam" id="TIGR00232">
    <property type="entry name" value="tktlase_bact"/>
    <property type="match status" value="1"/>
</dbReference>
<dbReference type="CDD" id="cd02012">
    <property type="entry name" value="TPP_TK"/>
    <property type="match status" value="1"/>
</dbReference>
<protein>
    <recommendedName>
        <fullName evidence="5 11">Transketolase</fullName>
        <ecNumber evidence="5 11">2.2.1.1</ecNumber>
    </recommendedName>
</protein>
<evidence type="ECO:0000256" key="5">
    <source>
        <dbReference type="ARBA" id="ARBA00013152"/>
    </source>
</evidence>
<gene>
    <name evidence="13" type="ORF">G6N77_03860</name>
</gene>
<evidence type="ECO:0000256" key="6">
    <source>
        <dbReference type="ARBA" id="ARBA00022679"/>
    </source>
</evidence>
<dbReference type="InterPro" id="IPR033247">
    <property type="entry name" value="Transketolase_fam"/>
</dbReference>
<comment type="catalytic activity">
    <reaction evidence="10">
        <text>D-sedoheptulose 7-phosphate + D-glyceraldehyde 3-phosphate = aldehydo-D-ribose 5-phosphate + D-xylulose 5-phosphate</text>
        <dbReference type="Rhea" id="RHEA:10508"/>
        <dbReference type="ChEBI" id="CHEBI:57483"/>
        <dbReference type="ChEBI" id="CHEBI:57737"/>
        <dbReference type="ChEBI" id="CHEBI:58273"/>
        <dbReference type="ChEBI" id="CHEBI:59776"/>
        <dbReference type="EC" id="2.2.1.1"/>
    </reaction>
</comment>
<evidence type="ECO:0000256" key="9">
    <source>
        <dbReference type="ARBA" id="ARBA00023052"/>
    </source>
</evidence>
<dbReference type="InterPro" id="IPR005475">
    <property type="entry name" value="Transketolase-like_Pyr-bd"/>
</dbReference>
<dbReference type="Pfam" id="PF00456">
    <property type="entry name" value="Transketolase_N"/>
    <property type="match status" value="1"/>
</dbReference>
<dbReference type="SUPFAM" id="SSF52518">
    <property type="entry name" value="Thiamin diphosphate-binding fold (THDP-binding)"/>
    <property type="match status" value="2"/>
</dbReference>
<evidence type="ECO:0000313" key="14">
    <source>
        <dbReference type="Proteomes" id="UP000479226"/>
    </source>
</evidence>
<dbReference type="SUPFAM" id="SSF52922">
    <property type="entry name" value="TK C-terminal domain-like"/>
    <property type="match status" value="1"/>
</dbReference>
<dbReference type="PROSITE" id="PS00802">
    <property type="entry name" value="TRANSKETOLASE_2"/>
    <property type="match status" value="1"/>
</dbReference>
<comment type="cofactor">
    <cofactor evidence="1">
        <name>Mg(2+)</name>
        <dbReference type="ChEBI" id="CHEBI:18420"/>
    </cofactor>
</comment>
<dbReference type="InterPro" id="IPR055152">
    <property type="entry name" value="Transketolase-like_C_2"/>
</dbReference>
<dbReference type="InterPro" id="IPR020826">
    <property type="entry name" value="Transketolase_BS"/>
</dbReference>
<name>A0ABX0D6V0_9MICC</name>
<comment type="subunit">
    <text evidence="4">Homodimer.</text>
</comment>
<dbReference type="Pfam" id="PF22613">
    <property type="entry name" value="Transketolase_C_1"/>
    <property type="match status" value="1"/>
</dbReference>
<sequence>MDSASFSWTADDVRAVDTVRVLAADAVEKVGNGHPGTAMSLAPAAYLLFQKVMRIDPANPDWIGRDRFILSPGHSSLTLYIQLFLSGYGLELTDLEALRTWGSLTPGHPEYKHTRGVEITTGPLGQGLASAVGFAYSQRRMRGLMDPDAAPGTSPFDHTVWVIASDGDLQEGVTSEASSLAGHQELGNMVVIYDSNHISIEDDTNIAYSEDVLKRYEAYGWHVQRVDWTKTGEYVEDVAELHAALETAKAETSKPSIILLRTIIGYPSPKKQNTGAIHGSALGAAEVAALKAELGFDPEKSFDVDPAILAHARQVEARGAAAHEEWNAGFEAWKAANPENAALLERIEKKELPAGWEANLPSFEAGKDVSTRVASGKVLNGIGGVLPELWGGSCDLAGSNNTTIEGVGSFVPTDKQTDTWSGGPYGRVLHFGIREHAAASIVNGIHLGGPTRAFSGTFLIFSDYQRPAIRLSALMGVPSIYVWTHDSIGLGEDGPTHQPVEQLATLRAIPGLDVVRPGDANEVAAAWAKILETTDHPAGIVLTRQNIPTYARGAGEATATEFGSTAGVAKGGYVLAEAVRDGAAVTPDVILIATGSEVQLAVDAREALAASGVAARVVSMPCVEWFHAQSPEYREAVLPAAVKARVSVEAGLALGWREFVGDAGRSISLEHFGASADYKRLFQEFGITTETVTAAATESIAAASA</sequence>
<comment type="cofactor">
    <cofactor evidence="2">
        <name>thiamine diphosphate</name>
        <dbReference type="ChEBI" id="CHEBI:58937"/>
    </cofactor>
</comment>
<evidence type="ECO:0000256" key="11">
    <source>
        <dbReference type="NCBIfam" id="TIGR00232"/>
    </source>
</evidence>
<dbReference type="Pfam" id="PF02779">
    <property type="entry name" value="Transket_pyr"/>
    <property type="match status" value="1"/>
</dbReference>
<feature type="domain" description="Transketolase-like pyrimidine-binding" evidence="12">
    <location>
        <begin position="369"/>
        <end position="549"/>
    </location>
</feature>
<proteinExistence type="inferred from homology"/>
<dbReference type="PANTHER" id="PTHR43522:SF2">
    <property type="entry name" value="TRANSKETOLASE 1-RELATED"/>
    <property type="match status" value="1"/>
</dbReference>
<evidence type="ECO:0000256" key="7">
    <source>
        <dbReference type="ARBA" id="ARBA00022723"/>
    </source>
</evidence>
<dbReference type="EC" id="2.2.1.1" evidence="5 11"/>
<evidence type="ECO:0000259" key="12">
    <source>
        <dbReference type="SMART" id="SM00861"/>
    </source>
</evidence>
<evidence type="ECO:0000256" key="4">
    <source>
        <dbReference type="ARBA" id="ARBA00011738"/>
    </source>
</evidence>
<keyword evidence="9" id="KW-0786">Thiamine pyrophosphate</keyword>
<dbReference type="InterPro" id="IPR005478">
    <property type="entry name" value="Transketolase_bac-like"/>
</dbReference>
<dbReference type="PANTHER" id="PTHR43522">
    <property type="entry name" value="TRANSKETOLASE"/>
    <property type="match status" value="1"/>
</dbReference>
<comment type="similarity">
    <text evidence="3">Belongs to the transketolase family.</text>
</comment>
<dbReference type="Gene3D" id="3.40.50.920">
    <property type="match status" value="1"/>
</dbReference>
<evidence type="ECO:0000256" key="10">
    <source>
        <dbReference type="ARBA" id="ARBA00049473"/>
    </source>
</evidence>
<organism evidence="13 14">
    <name type="scientific">Arthrobacter silviterrae</name>
    <dbReference type="NCBI Taxonomy" id="2026658"/>
    <lineage>
        <taxon>Bacteria</taxon>
        <taxon>Bacillati</taxon>
        <taxon>Actinomycetota</taxon>
        <taxon>Actinomycetes</taxon>
        <taxon>Micrococcales</taxon>
        <taxon>Micrococcaceae</taxon>
        <taxon>Arthrobacter</taxon>
    </lineage>
</organism>
<dbReference type="CDD" id="cd07033">
    <property type="entry name" value="TPP_PYR_DXS_TK_like"/>
    <property type="match status" value="1"/>
</dbReference>
<comment type="caution">
    <text evidence="13">The sequence shown here is derived from an EMBL/GenBank/DDBJ whole genome shotgun (WGS) entry which is preliminary data.</text>
</comment>
<dbReference type="PROSITE" id="PS00801">
    <property type="entry name" value="TRANSKETOLASE_1"/>
    <property type="match status" value="1"/>
</dbReference>
<dbReference type="EMBL" id="JAAKZI010000004">
    <property type="protein sequence ID" value="NGN82601.1"/>
    <property type="molecule type" value="Genomic_DNA"/>
</dbReference>
<dbReference type="InterPro" id="IPR005474">
    <property type="entry name" value="Transketolase_N"/>
</dbReference>
<keyword evidence="14" id="KW-1185">Reference proteome</keyword>
<reference evidence="13 14" key="1">
    <citation type="submission" date="2020-02" db="EMBL/GenBank/DDBJ databases">
        <title>Genome sequence of the type strain DSM 27180 of Arthrobacter silviterrae.</title>
        <authorList>
            <person name="Gao J."/>
            <person name="Sun J."/>
        </authorList>
    </citation>
    <scope>NUCLEOTIDE SEQUENCE [LARGE SCALE GENOMIC DNA]</scope>
    <source>
        <strain evidence="13 14">DSM 27180</strain>
    </source>
</reference>
<dbReference type="InterPro" id="IPR049557">
    <property type="entry name" value="Transketolase_CS"/>
</dbReference>
<evidence type="ECO:0000256" key="2">
    <source>
        <dbReference type="ARBA" id="ARBA00001964"/>
    </source>
</evidence>
<dbReference type="GO" id="GO:0004802">
    <property type="term" value="F:transketolase activity"/>
    <property type="evidence" value="ECO:0007669"/>
    <property type="project" value="UniProtKB-EC"/>
</dbReference>
<dbReference type="Gene3D" id="3.40.50.970">
    <property type="match status" value="2"/>
</dbReference>
<accession>A0ABX0D6V0</accession>
<keyword evidence="6 13" id="KW-0808">Transferase</keyword>
<evidence type="ECO:0000256" key="1">
    <source>
        <dbReference type="ARBA" id="ARBA00001946"/>
    </source>
</evidence>
<evidence type="ECO:0000313" key="13">
    <source>
        <dbReference type="EMBL" id="NGN82601.1"/>
    </source>
</evidence>
<dbReference type="InterPro" id="IPR009014">
    <property type="entry name" value="Transketo_C/PFOR_II"/>
</dbReference>
<keyword evidence="7" id="KW-0479">Metal-binding</keyword>
<dbReference type="SMART" id="SM00861">
    <property type="entry name" value="Transket_pyr"/>
    <property type="match status" value="1"/>
</dbReference>